<dbReference type="EMBL" id="PKUS01000002">
    <property type="protein sequence ID" value="PLW70142.1"/>
    <property type="molecule type" value="Genomic_DNA"/>
</dbReference>
<dbReference type="AlphaFoldDB" id="A0A2N5X6M8"/>
<comment type="caution">
    <text evidence="1">The sequence shown here is derived from an EMBL/GenBank/DDBJ whole genome shotgun (WGS) entry which is preliminary data.</text>
</comment>
<gene>
    <name evidence="1" type="ORF">C0039_02730</name>
</gene>
<protein>
    <submittedName>
        <fullName evidence="1">Uncharacterized protein</fullName>
    </submittedName>
</protein>
<keyword evidence="2" id="KW-1185">Reference proteome</keyword>
<sequence length="79" mass="8391">MKLIARFATDAGYREGWLAGEAEGKRLQARSQTAGVAAGAAYSGYRVGQEGGKAWPRPHNVANEVTNGVETDALKSLEQ</sequence>
<evidence type="ECO:0000313" key="2">
    <source>
        <dbReference type="Proteomes" id="UP000235005"/>
    </source>
</evidence>
<organism evidence="1 2">
    <name type="scientific">Pseudohalioglobus lutimaris</name>
    <dbReference type="NCBI Taxonomy" id="1737061"/>
    <lineage>
        <taxon>Bacteria</taxon>
        <taxon>Pseudomonadati</taxon>
        <taxon>Pseudomonadota</taxon>
        <taxon>Gammaproteobacteria</taxon>
        <taxon>Cellvibrionales</taxon>
        <taxon>Halieaceae</taxon>
        <taxon>Pseudohalioglobus</taxon>
    </lineage>
</organism>
<dbReference type="Proteomes" id="UP000235005">
    <property type="component" value="Unassembled WGS sequence"/>
</dbReference>
<dbReference type="RefSeq" id="WP_101517166.1">
    <property type="nucleotide sequence ID" value="NZ_PKUS01000002.1"/>
</dbReference>
<reference evidence="1 2" key="1">
    <citation type="submission" date="2018-01" db="EMBL/GenBank/DDBJ databases">
        <title>The draft genome sequence of Halioglobus lutimaris HF004.</title>
        <authorList>
            <person name="Du Z.-J."/>
            <person name="Shi M.-J."/>
        </authorList>
    </citation>
    <scope>NUCLEOTIDE SEQUENCE [LARGE SCALE GENOMIC DNA]</scope>
    <source>
        <strain evidence="1 2">HF004</strain>
    </source>
</reference>
<evidence type="ECO:0000313" key="1">
    <source>
        <dbReference type="EMBL" id="PLW70142.1"/>
    </source>
</evidence>
<proteinExistence type="predicted"/>
<accession>A0A2N5X6M8</accession>
<name>A0A2N5X6M8_9GAMM</name>